<dbReference type="Pfam" id="PF00703">
    <property type="entry name" value="Glyco_hydro_2"/>
    <property type="match status" value="1"/>
</dbReference>
<evidence type="ECO:0000313" key="4">
    <source>
        <dbReference type="Proteomes" id="UP000001593"/>
    </source>
</evidence>
<reference evidence="3 4" key="1">
    <citation type="journal article" date="2007" name="Science">
        <title>Sea anemone genome reveals ancestral eumetazoan gene repertoire and genomic organization.</title>
        <authorList>
            <person name="Putnam N.H."/>
            <person name="Srivastava M."/>
            <person name="Hellsten U."/>
            <person name="Dirks B."/>
            <person name="Chapman J."/>
            <person name="Salamov A."/>
            <person name="Terry A."/>
            <person name="Shapiro H."/>
            <person name="Lindquist E."/>
            <person name="Kapitonov V.V."/>
            <person name="Jurka J."/>
            <person name="Genikhovich G."/>
            <person name="Grigoriev I.V."/>
            <person name="Lucas S.M."/>
            <person name="Steele R.E."/>
            <person name="Finnerty J.R."/>
            <person name="Technau U."/>
            <person name="Martindale M.Q."/>
            <person name="Rokhsar D.S."/>
        </authorList>
    </citation>
    <scope>NUCLEOTIDE SEQUENCE [LARGE SCALE GENOMIC DNA]</scope>
    <source>
        <strain evidence="4">CH2 X CH6</strain>
    </source>
</reference>
<comment type="similarity">
    <text evidence="1">Belongs to the glycosyl hydrolase 2 family.</text>
</comment>
<dbReference type="HOGENOM" id="CLU_2021056_0_0_1"/>
<dbReference type="AlphaFoldDB" id="A7TBC8"/>
<dbReference type="STRING" id="45351.A7TBC8"/>
<dbReference type="PANTHER" id="PTHR10066:SF67">
    <property type="entry name" value="BETA-GLUCURONIDASE"/>
    <property type="match status" value="1"/>
</dbReference>
<keyword evidence="4" id="KW-1185">Reference proteome</keyword>
<dbReference type="PANTHER" id="PTHR10066">
    <property type="entry name" value="BETA-GLUCURONIDASE"/>
    <property type="match status" value="1"/>
</dbReference>
<dbReference type="EMBL" id="DS475082">
    <property type="protein sequence ID" value="EDO26679.1"/>
    <property type="molecule type" value="Genomic_DNA"/>
</dbReference>
<sequence>MSRHPDGYNVQTYKFDFFNYAGINRPVKLYTTPVVFLSDITITTSFHGNVGTVKFLSVVGAIKSIPRGDINMKYELLDHEGFVVETVEGTEKFEGELTVRNPVLWWPIGMTNNTAYLYTLKVR</sequence>
<dbReference type="eggNOG" id="KOG2024">
    <property type="taxonomic scope" value="Eukaryota"/>
</dbReference>
<dbReference type="Proteomes" id="UP000001593">
    <property type="component" value="Unassembled WGS sequence"/>
</dbReference>
<proteinExistence type="inferred from homology"/>
<evidence type="ECO:0000256" key="1">
    <source>
        <dbReference type="ARBA" id="ARBA00007401"/>
    </source>
</evidence>
<dbReference type="GO" id="GO:0005975">
    <property type="term" value="P:carbohydrate metabolic process"/>
    <property type="evidence" value="ECO:0007669"/>
    <property type="project" value="InterPro"/>
</dbReference>
<dbReference type="SUPFAM" id="SSF49303">
    <property type="entry name" value="beta-Galactosidase/glucuronidase domain"/>
    <property type="match status" value="1"/>
</dbReference>
<feature type="domain" description="Glycoside hydrolase family 2 immunoglobulin-like beta-sandwich" evidence="2">
    <location>
        <begin position="35"/>
        <end position="123"/>
    </location>
</feature>
<dbReference type="InterPro" id="IPR006102">
    <property type="entry name" value="Ig-like_GH2"/>
</dbReference>
<dbReference type="Gene3D" id="2.60.40.10">
    <property type="entry name" value="Immunoglobulins"/>
    <property type="match status" value="1"/>
</dbReference>
<dbReference type="Gene3D" id="2.60.120.260">
    <property type="entry name" value="Galactose-binding domain-like"/>
    <property type="match status" value="1"/>
</dbReference>
<dbReference type="GO" id="GO:0004553">
    <property type="term" value="F:hydrolase activity, hydrolyzing O-glycosyl compounds"/>
    <property type="evidence" value="ECO:0007669"/>
    <property type="project" value="InterPro"/>
</dbReference>
<evidence type="ECO:0000259" key="2">
    <source>
        <dbReference type="Pfam" id="PF00703"/>
    </source>
</evidence>
<protein>
    <recommendedName>
        <fullName evidence="2">Glycoside hydrolase family 2 immunoglobulin-like beta-sandwich domain-containing protein</fullName>
    </recommendedName>
</protein>
<feature type="non-terminal residue" evidence="3">
    <location>
        <position position="123"/>
    </location>
</feature>
<name>A7TBC8_NEMVE</name>
<dbReference type="InterPro" id="IPR013783">
    <property type="entry name" value="Ig-like_fold"/>
</dbReference>
<evidence type="ECO:0000313" key="3">
    <source>
        <dbReference type="EMBL" id="EDO26679.1"/>
    </source>
</evidence>
<accession>A7TBC8</accession>
<dbReference type="InterPro" id="IPR036156">
    <property type="entry name" value="Beta-gal/glucu_dom_sf"/>
</dbReference>
<dbReference type="InParanoid" id="A7TBC8"/>
<dbReference type="PhylomeDB" id="A7TBC8"/>
<gene>
    <name evidence="3" type="ORF">NEMVEDRAFT_v1g153393</name>
</gene>
<organism evidence="3 4">
    <name type="scientific">Nematostella vectensis</name>
    <name type="common">Starlet sea anemone</name>
    <dbReference type="NCBI Taxonomy" id="45351"/>
    <lineage>
        <taxon>Eukaryota</taxon>
        <taxon>Metazoa</taxon>
        <taxon>Cnidaria</taxon>
        <taxon>Anthozoa</taxon>
        <taxon>Hexacorallia</taxon>
        <taxon>Actiniaria</taxon>
        <taxon>Edwardsiidae</taxon>
        <taxon>Nematostella</taxon>
    </lineage>
</organism>